<reference evidence="1" key="1">
    <citation type="journal article" date="2015" name="Nature">
        <title>Complex archaea that bridge the gap between prokaryotes and eukaryotes.</title>
        <authorList>
            <person name="Spang A."/>
            <person name="Saw J.H."/>
            <person name="Jorgensen S.L."/>
            <person name="Zaremba-Niedzwiedzka K."/>
            <person name="Martijn J."/>
            <person name="Lind A.E."/>
            <person name="van Eijk R."/>
            <person name="Schleper C."/>
            <person name="Guy L."/>
            <person name="Ettema T.J."/>
        </authorList>
    </citation>
    <scope>NUCLEOTIDE SEQUENCE</scope>
</reference>
<sequence>MTDEQILAALKSDTPLNRARQVFSSETARIEQTFQQRFDPPTPIEVRGMEFEAVKKIAAALDVDLILKAT</sequence>
<dbReference type="AlphaFoldDB" id="A0A0F9GGY1"/>
<proteinExistence type="predicted"/>
<dbReference type="EMBL" id="LAZR01018001">
    <property type="protein sequence ID" value="KKL98094.1"/>
    <property type="molecule type" value="Genomic_DNA"/>
</dbReference>
<accession>A0A0F9GGY1</accession>
<gene>
    <name evidence="1" type="ORF">LCGC14_1827790</name>
</gene>
<evidence type="ECO:0000313" key="1">
    <source>
        <dbReference type="EMBL" id="KKL98094.1"/>
    </source>
</evidence>
<name>A0A0F9GGY1_9ZZZZ</name>
<organism evidence="1">
    <name type="scientific">marine sediment metagenome</name>
    <dbReference type="NCBI Taxonomy" id="412755"/>
    <lineage>
        <taxon>unclassified sequences</taxon>
        <taxon>metagenomes</taxon>
        <taxon>ecological metagenomes</taxon>
    </lineage>
</organism>
<protein>
    <submittedName>
        <fullName evidence="1">Uncharacterized protein</fullName>
    </submittedName>
</protein>
<comment type="caution">
    <text evidence="1">The sequence shown here is derived from an EMBL/GenBank/DDBJ whole genome shotgun (WGS) entry which is preliminary data.</text>
</comment>